<dbReference type="InterPro" id="IPR003366">
    <property type="entry name" value="CUB-like_dom"/>
</dbReference>
<comment type="caution">
    <text evidence="1">Lacks conserved residue(s) required for the propagation of feature annotation.</text>
</comment>
<dbReference type="WBParaSite" id="PTRK_0000019800.1">
    <property type="protein sequence ID" value="PTRK_0000019800.1"/>
    <property type="gene ID" value="PTRK_0000019800"/>
</dbReference>
<evidence type="ECO:0000313" key="5">
    <source>
        <dbReference type="WBParaSite" id="PTRK_0000019800.1"/>
    </source>
</evidence>
<keyword evidence="1" id="KW-0245">EGF-like domain</keyword>
<dbReference type="Proteomes" id="UP000038045">
    <property type="component" value="Unplaced"/>
</dbReference>
<dbReference type="InterPro" id="IPR000742">
    <property type="entry name" value="EGF"/>
</dbReference>
<feature type="chain" id="PRO_5005891079" evidence="2">
    <location>
        <begin position="22"/>
        <end position="331"/>
    </location>
</feature>
<keyword evidence="4" id="KW-1185">Reference proteome</keyword>
<evidence type="ECO:0000313" key="4">
    <source>
        <dbReference type="Proteomes" id="UP000038045"/>
    </source>
</evidence>
<feature type="signal peptide" evidence="2">
    <location>
        <begin position="1"/>
        <end position="21"/>
    </location>
</feature>
<dbReference type="Pfam" id="PF02408">
    <property type="entry name" value="CUB_2"/>
    <property type="match status" value="1"/>
</dbReference>
<dbReference type="SUPFAM" id="SSF49854">
    <property type="entry name" value="Spermadhesin, CUB domain"/>
    <property type="match status" value="1"/>
</dbReference>
<dbReference type="PROSITE" id="PS00022">
    <property type="entry name" value="EGF_1"/>
    <property type="match status" value="1"/>
</dbReference>
<protein>
    <submittedName>
        <fullName evidence="5">EGF-like domain-containing protein</fullName>
    </submittedName>
</protein>
<evidence type="ECO:0000256" key="1">
    <source>
        <dbReference type="PROSITE-ProRule" id="PRU00076"/>
    </source>
</evidence>
<evidence type="ECO:0000256" key="2">
    <source>
        <dbReference type="SAM" id="SignalP"/>
    </source>
</evidence>
<keyword evidence="2" id="KW-0732">Signal</keyword>
<evidence type="ECO:0000259" key="3">
    <source>
        <dbReference type="PROSITE" id="PS50026"/>
    </source>
</evidence>
<dbReference type="InterPro" id="IPR035914">
    <property type="entry name" value="Sperma_CUB_dom_sf"/>
</dbReference>
<accession>A0A0N4Z0G8</accession>
<feature type="disulfide bond" evidence="1">
    <location>
        <begin position="273"/>
        <end position="282"/>
    </location>
</feature>
<sequence>MMIIHSTILIIFLSFITYIHCLYDDNFDQETTLPPTESYSEVIKNAHDLASQIQSLQNDITSYLSKLNNNSEVCTKELLKNVELLSNNVTNDFNNFVLQQQNIVNISNQVSKISEAVVCMKNSNCVPSPTTTNPTTLATLKPITNNDCVALNSNGVISNGKENDEINCIWNLNVPESKYLILTINYLFIQGGAFLTIVDKNNQNETTYNSTILDKISISSYSNNYDVSINSTNPYSGASFSVSYISVDVCGSNYCQNGGQCSVKPDNTPSCTCINCFGGDNCGEKLDMCANNKKCKTDNSNNKCVTEDNGTSCIAKCYCNGSTVGTSFCST</sequence>
<feature type="domain" description="EGF-like" evidence="3">
    <location>
        <begin position="246"/>
        <end position="283"/>
    </location>
</feature>
<proteinExistence type="predicted"/>
<name>A0A0N4Z0G8_PARTI</name>
<dbReference type="PROSITE" id="PS50026">
    <property type="entry name" value="EGF_3"/>
    <property type="match status" value="1"/>
</dbReference>
<organism evidence="4 5">
    <name type="scientific">Parastrongyloides trichosuri</name>
    <name type="common">Possum-specific nematode worm</name>
    <dbReference type="NCBI Taxonomy" id="131310"/>
    <lineage>
        <taxon>Eukaryota</taxon>
        <taxon>Metazoa</taxon>
        <taxon>Ecdysozoa</taxon>
        <taxon>Nematoda</taxon>
        <taxon>Chromadorea</taxon>
        <taxon>Rhabditida</taxon>
        <taxon>Tylenchina</taxon>
        <taxon>Panagrolaimomorpha</taxon>
        <taxon>Strongyloidoidea</taxon>
        <taxon>Strongyloididae</taxon>
        <taxon>Parastrongyloides</taxon>
    </lineage>
</organism>
<dbReference type="AlphaFoldDB" id="A0A0N4Z0G8"/>
<keyword evidence="1" id="KW-1015">Disulfide bond</keyword>
<reference evidence="5" key="1">
    <citation type="submission" date="2017-02" db="UniProtKB">
        <authorList>
            <consortium name="WormBaseParasite"/>
        </authorList>
    </citation>
    <scope>IDENTIFICATION</scope>
</reference>